<dbReference type="EMBL" id="FRAW01000020">
    <property type="protein sequence ID" value="SHK84795.1"/>
    <property type="molecule type" value="Genomic_DNA"/>
</dbReference>
<evidence type="ECO:0000313" key="3">
    <source>
        <dbReference type="Proteomes" id="UP000184275"/>
    </source>
</evidence>
<reference evidence="3" key="1">
    <citation type="submission" date="2016-11" db="EMBL/GenBank/DDBJ databases">
        <authorList>
            <person name="Varghese N."/>
            <person name="Submissions S."/>
        </authorList>
    </citation>
    <scope>NUCLEOTIDE SEQUENCE [LARGE SCALE GENOMIC DNA]</scope>
    <source>
        <strain evidence="3">UWOS</strain>
    </source>
</reference>
<sequence length="76" mass="8760">MFVVSMRLDLSKNPILQFLGRHIFSIYIMQMIPMIVFKIFVLDSHPYGFALISIPSAILLAIIFDKGVAIMKRKIF</sequence>
<keyword evidence="1" id="KW-1133">Transmembrane helix</keyword>
<protein>
    <submittedName>
        <fullName evidence="2">Uncharacterized protein</fullName>
    </submittedName>
</protein>
<evidence type="ECO:0000256" key="1">
    <source>
        <dbReference type="SAM" id="Phobius"/>
    </source>
</evidence>
<feature type="transmembrane region" description="Helical" evidence="1">
    <location>
        <begin position="47"/>
        <end position="64"/>
    </location>
</feature>
<proteinExistence type="predicted"/>
<gene>
    <name evidence="2" type="ORF">SAMN05720469_12033</name>
</gene>
<accession>A0A1M6VTY2</accession>
<dbReference type="AlphaFoldDB" id="A0A1M6VTY2"/>
<keyword evidence="1" id="KW-0812">Transmembrane</keyword>
<organism evidence="2 3">
    <name type="scientific">Fibrobacter intestinalis</name>
    <dbReference type="NCBI Taxonomy" id="28122"/>
    <lineage>
        <taxon>Bacteria</taxon>
        <taxon>Pseudomonadati</taxon>
        <taxon>Fibrobacterota</taxon>
        <taxon>Fibrobacteria</taxon>
        <taxon>Fibrobacterales</taxon>
        <taxon>Fibrobacteraceae</taxon>
        <taxon>Fibrobacter</taxon>
    </lineage>
</organism>
<name>A0A1M6VTY2_9BACT</name>
<keyword evidence="3" id="KW-1185">Reference proteome</keyword>
<evidence type="ECO:0000313" key="2">
    <source>
        <dbReference type="EMBL" id="SHK84795.1"/>
    </source>
</evidence>
<keyword evidence="1" id="KW-0472">Membrane</keyword>
<feature type="transmembrane region" description="Helical" evidence="1">
    <location>
        <begin position="21"/>
        <end position="41"/>
    </location>
</feature>
<dbReference type="Proteomes" id="UP000184275">
    <property type="component" value="Unassembled WGS sequence"/>
</dbReference>